<keyword evidence="1" id="KW-0677">Repeat</keyword>
<keyword evidence="3" id="KW-0067">ATP-binding</keyword>
<dbReference type="EMBL" id="LT629688">
    <property type="protein sequence ID" value="SDE06614.1"/>
    <property type="molecule type" value="Genomic_DNA"/>
</dbReference>
<dbReference type="PANTHER" id="PTHR19211">
    <property type="entry name" value="ATP-BINDING TRANSPORT PROTEIN-RELATED"/>
    <property type="match status" value="1"/>
</dbReference>
<feature type="domain" description="ABC transporter" evidence="5">
    <location>
        <begin position="4"/>
        <end position="236"/>
    </location>
</feature>
<evidence type="ECO:0000313" key="7">
    <source>
        <dbReference type="Proteomes" id="UP000198546"/>
    </source>
</evidence>
<dbReference type="PANTHER" id="PTHR19211:SF6">
    <property type="entry name" value="BLL7188 PROTEIN"/>
    <property type="match status" value="1"/>
</dbReference>
<dbReference type="RefSeq" id="WP_090593892.1">
    <property type="nucleotide sequence ID" value="NZ_LT629688.1"/>
</dbReference>
<dbReference type="Proteomes" id="UP000198546">
    <property type="component" value="Chromosome i"/>
</dbReference>
<reference evidence="6 7" key="1">
    <citation type="submission" date="2016-10" db="EMBL/GenBank/DDBJ databases">
        <authorList>
            <person name="de Groot N.N."/>
        </authorList>
    </citation>
    <scope>NUCLEOTIDE SEQUENCE [LARGE SCALE GENOMIC DNA]</scope>
    <source>
        <strain evidence="6 7">MON 2.2</strain>
    </source>
</reference>
<dbReference type="SUPFAM" id="SSF52540">
    <property type="entry name" value="P-loop containing nucleoside triphosphate hydrolases"/>
    <property type="match status" value="2"/>
</dbReference>
<keyword evidence="7" id="KW-1185">Reference proteome</keyword>
<dbReference type="InterPro" id="IPR050611">
    <property type="entry name" value="ABCF"/>
</dbReference>
<dbReference type="GO" id="GO:0005524">
    <property type="term" value="F:ATP binding"/>
    <property type="evidence" value="ECO:0007669"/>
    <property type="project" value="UniProtKB-KW"/>
</dbReference>
<feature type="domain" description="ABC transporter" evidence="5">
    <location>
        <begin position="343"/>
        <end position="559"/>
    </location>
</feature>
<dbReference type="STRING" id="675864.SAMN04489747_2417"/>
<dbReference type="PROSITE" id="PS50893">
    <property type="entry name" value="ABC_TRANSPORTER_2"/>
    <property type="match status" value="2"/>
</dbReference>
<dbReference type="Gene3D" id="3.40.50.300">
    <property type="entry name" value="P-loop containing nucleotide triphosphate hydrolases"/>
    <property type="match status" value="2"/>
</dbReference>
<dbReference type="FunFam" id="3.40.50.300:FF:001320">
    <property type="entry name" value="Heme ABC transporter ATP-binding protein"/>
    <property type="match status" value="1"/>
</dbReference>
<evidence type="ECO:0000256" key="3">
    <source>
        <dbReference type="ARBA" id="ARBA00022840"/>
    </source>
</evidence>
<dbReference type="FunFam" id="3.40.50.300:FF:000597">
    <property type="entry name" value="ABC transporter ATP-binding protein"/>
    <property type="match status" value="1"/>
</dbReference>
<feature type="compositionally biased region" description="Pro residues" evidence="4">
    <location>
        <begin position="544"/>
        <end position="553"/>
    </location>
</feature>
<dbReference type="InterPro" id="IPR003593">
    <property type="entry name" value="AAA+_ATPase"/>
</dbReference>
<organism evidence="6 7">
    <name type="scientific">Auraticoccus monumenti</name>
    <dbReference type="NCBI Taxonomy" id="675864"/>
    <lineage>
        <taxon>Bacteria</taxon>
        <taxon>Bacillati</taxon>
        <taxon>Actinomycetota</taxon>
        <taxon>Actinomycetes</taxon>
        <taxon>Propionibacteriales</taxon>
        <taxon>Propionibacteriaceae</taxon>
        <taxon>Auraticoccus</taxon>
    </lineage>
</organism>
<dbReference type="InterPro" id="IPR003439">
    <property type="entry name" value="ABC_transporter-like_ATP-bd"/>
</dbReference>
<dbReference type="CDD" id="cd03221">
    <property type="entry name" value="ABCF_EF-3"/>
    <property type="match status" value="1"/>
</dbReference>
<dbReference type="SMART" id="SM00382">
    <property type="entry name" value="AAA"/>
    <property type="match status" value="2"/>
</dbReference>
<evidence type="ECO:0000256" key="4">
    <source>
        <dbReference type="SAM" id="MobiDB-lite"/>
    </source>
</evidence>
<evidence type="ECO:0000313" key="6">
    <source>
        <dbReference type="EMBL" id="SDE06614.1"/>
    </source>
</evidence>
<keyword evidence="2" id="KW-0547">Nucleotide-binding</keyword>
<dbReference type="GO" id="GO:0016887">
    <property type="term" value="F:ATP hydrolysis activity"/>
    <property type="evidence" value="ECO:0007669"/>
    <property type="project" value="InterPro"/>
</dbReference>
<accession>A0A1G6ZV03</accession>
<evidence type="ECO:0000256" key="1">
    <source>
        <dbReference type="ARBA" id="ARBA00022737"/>
    </source>
</evidence>
<evidence type="ECO:0000259" key="5">
    <source>
        <dbReference type="PROSITE" id="PS50893"/>
    </source>
</evidence>
<sequence>MPALTTSNLTFAWPDGTPVLDGLDLTVGPGRHGLVGRNGVGKSTLLRLLVGRLTPLAGSLQAPGARLLEQDPAADPSALVADVLGITGVRDALRRIEAGSLDPRDYDTVGDGWDVEERARAELGRLGLGEVSLDRAVGSLSGGELELLSLGALLLTGAGTLLLDEPTNNLDGRARERLTDVVRGWRGTLLVVSHDRALLNEMDAVIELHRTGPAASRGVGHSVASVYGGGYDAYREAVEAEQQAAREAVTAASSALRQERRDLADSQQTLASRRQVGKKAEREKRVPGMVAGARKRAAQVSAGKYTALHEDRVERARDSLELAEQLLREERDIVVDLPDAALPRRRQVLTCESLRPARAAFTLDLDLRGPERVALVGRNGIGKTSLLRTVAGLQEPVSGTVQRHVPWRWLPQGADLLDDSLTVAENVAAHAPTATPLEVRSRLARFLFRGREADQPAGTLSGGERLRAVLACLLLAEPTPQLLALDEPTNNLDLPSVTHLVSALNSYAGALLVVSHDRPFLDDLRLDRVVDLDELTDHPDADDAPPPADPVDTPPAAEGRS</sequence>
<name>A0A1G6ZV03_9ACTN</name>
<feature type="region of interest" description="Disordered" evidence="4">
    <location>
        <begin position="257"/>
        <end position="293"/>
    </location>
</feature>
<dbReference type="OrthoDB" id="5592724at2"/>
<dbReference type="Pfam" id="PF00005">
    <property type="entry name" value="ABC_tran"/>
    <property type="match status" value="2"/>
</dbReference>
<dbReference type="InterPro" id="IPR027417">
    <property type="entry name" value="P-loop_NTPase"/>
</dbReference>
<evidence type="ECO:0000256" key="2">
    <source>
        <dbReference type="ARBA" id="ARBA00022741"/>
    </source>
</evidence>
<gene>
    <name evidence="6" type="ORF">SAMN04489747_2417</name>
</gene>
<feature type="region of interest" description="Disordered" evidence="4">
    <location>
        <begin position="535"/>
        <end position="561"/>
    </location>
</feature>
<proteinExistence type="predicted"/>
<dbReference type="AlphaFoldDB" id="A0A1G6ZV03"/>
<protein>
    <submittedName>
        <fullName evidence="6">ATPase components of ABC transporters with duplicated ATPase domains</fullName>
    </submittedName>
</protein>